<reference evidence="1 2" key="3">
    <citation type="journal article" date="1999" name="Can. J. Microbiol.">
        <title>Transfer RNA genes and their significance to codon usage in the Pseudomonas aeruginosa lamboid bacteriophage D3.</title>
        <authorList>
            <person name="Kropinski A.M."/>
            <person name="Sibbald M.J."/>
        </authorList>
    </citation>
    <scope>NUCLEOTIDE SEQUENCE [LARGE SCALE GENOMIC DNA]</scope>
</reference>
<organism evidence="1 2">
    <name type="scientific">Pseudomonas phage D3</name>
    <name type="common">Bacteriophage D3</name>
    <dbReference type="NCBI Taxonomy" id="2932880"/>
    <lineage>
        <taxon>Viruses</taxon>
        <taxon>Duplodnaviria</taxon>
        <taxon>Heunggongvirae</taxon>
        <taxon>Uroviricota</taxon>
        <taxon>Caudoviricetes</taxon>
        <taxon>Detrevirus</taxon>
        <taxon>Detrevirus D3</taxon>
    </lineage>
</organism>
<dbReference type="GeneID" id="1262895"/>
<organismHost>
    <name type="scientific">Pseudomonas aeruginosa</name>
    <dbReference type="NCBI Taxonomy" id="287"/>
</organismHost>
<gene>
    <name evidence="1" type="primary">orf86</name>
</gene>
<evidence type="ECO:0000313" key="1">
    <source>
        <dbReference type="EMBL" id="AAD33091.1"/>
    </source>
</evidence>
<evidence type="ECO:0000313" key="2">
    <source>
        <dbReference type="Proteomes" id="UP000009085"/>
    </source>
</evidence>
<reference evidence="1 2" key="1">
    <citation type="journal article" date="1994" name="J. Bacteriol.">
        <title>Cloning of the early promoters of Pseudomonas aeruginosa bacteriophage D3: sequence of the immunity region of D3.</title>
        <authorList>
            <person name="Farinha M.A."/>
            <person name="Allan B.J."/>
            <person name="Gertman E.M."/>
            <person name="Ronald S.L."/>
            <person name="Kropinski A.M."/>
        </authorList>
    </citation>
    <scope>NUCLEOTIDE SEQUENCE [LARGE SCALE GENOMIC DNA]</scope>
</reference>
<sequence>MVARPYRDLILRDRLGHAGVKVKWEPVEARHGVNAQADALRGYAAATFSGRYSQFTAMPDSAPVTPNHACGRRKQGSPLVIKAKAPAPCSAGVTPASPAPIPRL</sequence>
<dbReference type="Proteomes" id="UP000009085">
    <property type="component" value="Segment"/>
</dbReference>
<keyword evidence="2" id="KW-1185">Reference proteome</keyword>
<reference evidence="1 2" key="5">
    <citation type="journal article" date="2000" name="J. Bacteriol.">
        <title>Sequence of the genome of the temperate, serotype-converting, Pseudomonas aeruginosa bacteriophage D3.</title>
        <authorList>
            <person name="Kropinski A.M."/>
        </authorList>
    </citation>
    <scope>NUCLEOTIDE SEQUENCE [LARGE SCALE GENOMIC DNA]</scope>
</reference>
<accession>Q9XJ93</accession>
<reference evidence="1 2" key="2">
    <citation type="journal article" date="1996" name="Gene">
        <title>Genetic and sequence analysis of the cos region of the temperate Pseudomonas aeruginosa bacteriophage, D3.</title>
        <authorList>
            <person name="Sharp R."/>
            <person name="Jansons I.S."/>
            <person name="Gertman E."/>
            <person name="Kropinski A.M."/>
        </authorList>
    </citation>
    <scope>NUCLEOTIDE SEQUENCE [LARGE SCALE GENOMIC DNA]</scope>
</reference>
<dbReference type="RefSeq" id="NP_061582.1">
    <property type="nucleotide sequence ID" value="NC_002484.2"/>
</dbReference>
<reference evidence="1 2" key="4">
    <citation type="journal article" date="1999" name="J. Bacteriol.">
        <title>Cloning and analysis of the capsid morphogenesis genes of Pseudomonas aeruginosa bacteriophage D3: another example of protein chain mail?</title>
        <authorList>
            <person name="Gilakjan Z.A."/>
            <person name="Kropinski A.M."/>
        </authorList>
    </citation>
    <scope>NUCLEOTIDE SEQUENCE [LARGE SCALE GENOMIC DNA]</scope>
</reference>
<dbReference type="KEGG" id="vg:1262895"/>
<name>Q9XJ93_BPD3</name>
<proteinExistence type="predicted"/>
<dbReference type="EMBL" id="AF165214">
    <property type="protein sequence ID" value="AAD33091.1"/>
    <property type="molecule type" value="Genomic_DNA"/>
</dbReference>
<protein>
    <submittedName>
        <fullName evidence="1">Uncharacterized protein</fullName>
    </submittedName>
</protein>